<evidence type="ECO:0000256" key="1">
    <source>
        <dbReference type="SAM" id="Phobius"/>
    </source>
</evidence>
<evidence type="ECO:0000259" key="2">
    <source>
        <dbReference type="Pfam" id="PF20153"/>
    </source>
</evidence>
<evidence type="ECO:0000313" key="4">
    <source>
        <dbReference type="Proteomes" id="UP000813824"/>
    </source>
</evidence>
<dbReference type="Pfam" id="PF20153">
    <property type="entry name" value="DUF6535"/>
    <property type="match status" value="1"/>
</dbReference>
<dbReference type="OrthoDB" id="3247591at2759"/>
<proteinExistence type="predicted"/>
<organism evidence="3 4">
    <name type="scientific">Cristinia sonorae</name>
    <dbReference type="NCBI Taxonomy" id="1940300"/>
    <lineage>
        <taxon>Eukaryota</taxon>
        <taxon>Fungi</taxon>
        <taxon>Dikarya</taxon>
        <taxon>Basidiomycota</taxon>
        <taxon>Agaricomycotina</taxon>
        <taxon>Agaricomycetes</taxon>
        <taxon>Agaricomycetidae</taxon>
        <taxon>Agaricales</taxon>
        <taxon>Pleurotineae</taxon>
        <taxon>Stephanosporaceae</taxon>
        <taxon>Cristinia</taxon>
    </lineage>
</organism>
<keyword evidence="1" id="KW-1133">Transmembrane helix</keyword>
<keyword evidence="1" id="KW-0812">Transmembrane</keyword>
<feature type="domain" description="DUF6535" evidence="2">
    <location>
        <begin position="69"/>
        <end position="242"/>
    </location>
</feature>
<keyword evidence="4" id="KW-1185">Reference proteome</keyword>
<dbReference type="Proteomes" id="UP000813824">
    <property type="component" value="Unassembled WGS sequence"/>
</dbReference>
<feature type="transmembrane region" description="Helical" evidence="1">
    <location>
        <begin position="248"/>
        <end position="273"/>
    </location>
</feature>
<keyword evidence="1" id="KW-0472">Membrane</keyword>
<protein>
    <recommendedName>
        <fullName evidence="2">DUF6535 domain-containing protein</fullName>
    </recommendedName>
</protein>
<evidence type="ECO:0000313" key="3">
    <source>
        <dbReference type="EMBL" id="KAH8103098.1"/>
    </source>
</evidence>
<dbReference type="EMBL" id="JAEVFJ010000008">
    <property type="protein sequence ID" value="KAH8103098.1"/>
    <property type="molecule type" value="Genomic_DNA"/>
</dbReference>
<feature type="transmembrane region" description="Helical" evidence="1">
    <location>
        <begin position="155"/>
        <end position="179"/>
    </location>
</feature>
<feature type="transmembrane region" description="Helical" evidence="1">
    <location>
        <begin position="215"/>
        <end position="242"/>
    </location>
</feature>
<sequence length="596" mass="66120">MSQAESSADRILDGVSASEGPAPTSAHTHASLLAEYCLRFSDLLKKILETLQQSTIAGRVDYDTRARFWKLFKTEAEEFHADFLRKHNGELDISLIFAGLFSAISGTFASSMQTSLAPDPNDTTHVLLMMVIRSLNSTAFADKDLDLPQFTPDPIIVWSQTLLFASLGASLFAALAAMLGKEWLSHYARVGERGTIEDRCIDRQRKFIAMQVWQFDLVLACIPLLLQSSLLLFGISLSAYMWGQQRTIASVILAITVVGVMGYASFIICSLIFPDCPFHTPITDIILAAWQYLTRLHIPKIPIRQWFSAAVSCVVSLTRASLAKLRSGRRTRALSSRIRRPRTTDPQNSVLLQPLSETTRPLDALCVEWLLVTSTDPDAIFLSARMAVEIGWSRVRLDLRPMRQQLEGTFLKCFCITPSGVSLLPFSHDKALVYGQASLSVRMDMAGHGESLGTLDDSMFSFLRGVECSDPDLKLICDTVHAIYPSPPPGPYDLPGCEQDIVDQPSPLPSTSLIDWLSDRLVPFLYNENIPTGPRIYFAILVSRWLGIPVGSHITNKARANLLVASSMLLGYRPAPYILSMPNKRYVVAIVVKDFD</sequence>
<dbReference type="AlphaFoldDB" id="A0A8K0UUU7"/>
<dbReference type="InterPro" id="IPR045338">
    <property type="entry name" value="DUF6535"/>
</dbReference>
<reference evidence="3" key="1">
    <citation type="journal article" date="2021" name="New Phytol.">
        <title>Evolutionary innovations through gain and loss of genes in the ectomycorrhizal Boletales.</title>
        <authorList>
            <person name="Wu G."/>
            <person name="Miyauchi S."/>
            <person name="Morin E."/>
            <person name="Kuo A."/>
            <person name="Drula E."/>
            <person name="Varga T."/>
            <person name="Kohler A."/>
            <person name="Feng B."/>
            <person name="Cao Y."/>
            <person name="Lipzen A."/>
            <person name="Daum C."/>
            <person name="Hundley H."/>
            <person name="Pangilinan J."/>
            <person name="Johnson J."/>
            <person name="Barry K."/>
            <person name="LaButti K."/>
            <person name="Ng V."/>
            <person name="Ahrendt S."/>
            <person name="Min B."/>
            <person name="Choi I.G."/>
            <person name="Park H."/>
            <person name="Plett J.M."/>
            <person name="Magnuson J."/>
            <person name="Spatafora J.W."/>
            <person name="Nagy L.G."/>
            <person name="Henrissat B."/>
            <person name="Grigoriev I.V."/>
            <person name="Yang Z.L."/>
            <person name="Xu J."/>
            <person name="Martin F.M."/>
        </authorList>
    </citation>
    <scope>NUCLEOTIDE SEQUENCE</scope>
    <source>
        <strain evidence="3">KKN 215</strain>
    </source>
</reference>
<name>A0A8K0UUU7_9AGAR</name>
<comment type="caution">
    <text evidence="3">The sequence shown here is derived from an EMBL/GenBank/DDBJ whole genome shotgun (WGS) entry which is preliminary data.</text>
</comment>
<accession>A0A8K0UUU7</accession>
<gene>
    <name evidence="3" type="ORF">BXZ70DRAFT_772076</name>
</gene>